<name>A0A6P2PN55_9BURK</name>
<feature type="region of interest" description="Disordered" evidence="1">
    <location>
        <begin position="621"/>
        <end position="649"/>
    </location>
</feature>
<sequence>MRNAIGAVECRMRRRIAGRARRGAVANMRRRRIEGFAVHRPRAVRCGRHRRIRPCAVRNGRHRRPRPCGLGLRSNGLALARRVRRLHDGPVRIHELHVAHRPRPGVRAARHADRVRPVVGRHVGPDDRRACARHVLALSCEMRGRLVAIRGRHGRIARRDERVLADRRRRTIAGRAQRAGKALAHRRNAGRARHHVRVAPLPGIDVLREARDRLAVHERGRRHGRDRVRRAEVHVRLVDVRDVGDVRHVHGLVHRDVVDHDVPVHAVVVMRTPAAPAGMPRFARAECEPCATGRGDAAHRQRDAPVGTAAAAHERDERRRVDGRLADDHRAGHPRPAVVDIRPAAVVVRREAPWRVVDPGPAPRRLPDPVAVVIRRPVGRRVVRNPHRAVIRRFAPRAVRVEILVAGDVARHVAGRHRALLGCIAACSPLVERIGGGRGRLLRDLQVGAGEDDLLPRRQRILPVAAVDGRAAAAHGDGRARAVRRDVDAIVAWAGDAEREIRRVDFVRSAGRQRAHVRRYGAEADLQLRRRVVEVQHRQARRFAEPHRGRADVQLRARAGIVPQLVARGQRPVHGRVRPGIGAGRLRRHGARHVVQPRDAARRVAARLPGRRRIRRRLRRLRECGGQDGQRGEREQRAPRGSREGEQGSHDERLRRYCRYCGALIRAVQFTISARPVSVLGVL</sequence>
<gene>
    <name evidence="2" type="ORF">BLA24064_05167</name>
</gene>
<evidence type="ECO:0000256" key="1">
    <source>
        <dbReference type="SAM" id="MobiDB-lite"/>
    </source>
</evidence>
<dbReference type="Proteomes" id="UP000494222">
    <property type="component" value="Unassembled WGS sequence"/>
</dbReference>
<organism evidence="2 3">
    <name type="scientific">Burkholderia latens</name>
    <dbReference type="NCBI Taxonomy" id="488446"/>
    <lineage>
        <taxon>Bacteria</taxon>
        <taxon>Pseudomonadati</taxon>
        <taxon>Pseudomonadota</taxon>
        <taxon>Betaproteobacteria</taxon>
        <taxon>Burkholderiales</taxon>
        <taxon>Burkholderiaceae</taxon>
        <taxon>Burkholderia</taxon>
        <taxon>Burkholderia cepacia complex</taxon>
    </lineage>
</organism>
<dbReference type="EMBL" id="CABVPL010000051">
    <property type="protein sequence ID" value="VWC08376.1"/>
    <property type="molecule type" value="Genomic_DNA"/>
</dbReference>
<protein>
    <submittedName>
        <fullName evidence="2">Uncharacterized protein</fullName>
    </submittedName>
</protein>
<reference evidence="2 3" key="1">
    <citation type="submission" date="2019-09" db="EMBL/GenBank/DDBJ databases">
        <authorList>
            <person name="Depoorter E."/>
        </authorList>
    </citation>
    <scope>NUCLEOTIDE SEQUENCE [LARGE SCALE GENOMIC DNA]</scope>
    <source>
        <strain evidence="2">LMG 24064</strain>
    </source>
</reference>
<feature type="region of interest" description="Disordered" evidence="1">
    <location>
        <begin position="294"/>
        <end position="320"/>
    </location>
</feature>
<accession>A0A6P2PN55</accession>
<dbReference type="AlphaFoldDB" id="A0A6P2PN55"/>
<evidence type="ECO:0000313" key="3">
    <source>
        <dbReference type="Proteomes" id="UP000494222"/>
    </source>
</evidence>
<evidence type="ECO:0000313" key="2">
    <source>
        <dbReference type="EMBL" id="VWC08376.1"/>
    </source>
</evidence>
<proteinExistence type="predicted"/>